<dbReference type="CDD" id="cd00303">
    <property type="entry name" value="retropepsin_like"/>
    <property type="match status" value="1"/>
</dbReference>
<evidence type="ECO:0000256" key="1">
    <source>
        <dbReference type="ARBA" id="ARBA00022801"/>
    </source>
</evidence>
<dbReference type="Pfam" id="PF13650">
    <property type="entry name" value="Asp_protease_2"/>
    <property type="match status" value="1"/>
</dbReference>
<dbReference type="Gene3D" id="4.10.60.10">
    <property type="entry name" value="Zinc finger, CCHC-type"/>
    <property type="match status" value="1"/>
</dbReference>
<feature type="compositionally biased region" description="Basic and acidic residues" evidence="3">
    <location>
        <begin position="552"/>
        <end position="568"/>
    </location>
</feature>
<dbReference type="InterPro" id="IPR036875">
    <property type="entry name" value="Znf_CCHC_sf"/>
</dbReference>
<name>A0A3P9L044_ORYLA</name>
<feature type="compositionally biased region" description="Low complexity" evidence="3">
    <location>
        <begin position="540"/>
        <end position="551"/>
    </location>
</feature>
<dbReference type="InterPro" id="IPR032567">
    <property type="entry name" value="RTL1-rel"/>
</dbReference>
<evidence type="ECO:0000256" key="3">
    <source>
        <dbReference type="SAM" id="MobiDB-lite"/>
    </source>
</evidence>
<feature type="region of interest" description="Disordered" evidence="3">
    <location>
        <begin position="286"/>
        <end position="327"/>
    </location>
</feature>
<dbReference type="GO" id="GO:0008270">
    <property type="term" value="F:zinc ion binding"/>
    <property type="evidence" value="ECO:0007669"/>
    <property type="project" value="UniProtKB-KW"/>
</dbReference>
<dbReference type="InterPro" id="IPR021109">
    <property type="entry name" value="Peptidase_aspartic_dom_sf"/>
</dbReference>
<dbReference type="SUPFAM" id="SSF57756">
    <property type="entry name" value="Retrovirus zinc finger-like domains"/>
    <property type="match status" value="1"/>
</dbReference>
<feature type="compositionally biased region" description="Polar residues" evidence="3">
    <location>
        <begin position="742"/>
        <end position="751"/>
    </location>
</feature>
<keyword evidence="2" id="KW-0863">Zinc-finger</keyword>
<dbReference type="Proteomes" id="UP000265180">
    <property type="component" value="Chromosome 9"/>
</dbReference>
<sequence length="855" mass="96669">GHQCHGACRAPPPPTLPAMLSNHLQLTPLISSTCCLKGDPTHQFNASSLTSMETLVTSDVSRNLGSIHSSPPDHVIHADRELFRRLDGLTQTLMDVSGQLAPPATAASLPAPGNIVTSASGSSPENFRIQPEPFFGDVEACGGFLLQCRLLFQQAPRYYLSDHSKITLIVNSLRNKALQWAKAFLAVNPITHLTFERFINEFQLVFDQPKKQEEATRKLLALKQRNRPVSDQIIDFRILAVEAGWSDLALKGVFYQSLNENIKDNLCTQPETYTFEELVTAALRSDARLRERHRERPPPSRKSPIRHSQTDEPMQVGHSRLTPEERQRRREEGACFYCGKIGHQVNQCRARPRVAAVDSASKAFLHLPVKLVHVTAIIELRALIDSGAEQSLIDHSLVSRLGLSTEKLQAPVKATGLGGQLLSIITHCTEPVQLITSGNHREDIRFFVTHSPQNSVVLGSSWLQQHNPQFDWSRHTLSKWSDYCLANCLKSAVPAIGKPSVIEPEKVDLSHVPECYHDLRAVFSKAKANSLPPHRPYDYLHQAPNQNPHQNQHQDLHLDPNQDLHQNQHQDLHLDPNQDLHQNQHQDLHLDPNQDLHQNQHQDPHQNQHQDLHLDPNQDLHQNQHQDLHLDPNQDLHQNQHQDLHLDPNQDLHQNQHQDPHQNQHQDPHQNQHQDPHQNQHQDLHQDPCQDLHQDPCQDLHQDPHQDSHPSLIEDLHWDLQRGKQQDPNQNRQGLHHGSDASEASNTSANCKRTRKFGVISRSSFHRDQQDGSDPELLDCVASTEKSNLTTQLSAARSHNGVAATLPAKYCRQLSECRMSSFVSEPSGQVNHFLCGDKNKTICTNLNLMLPSVKK</sequence>
<feature type="region of interest" description="Disordered" evidence="3">
    <location>
        <begin position="724"/>
        <end position="751"/>
    </location>
</feature>
<dbReference type="PROSITE" id="PS50158">
    <property type="entry name" value="ZF_CCHC"/>
    <property type="match status" value="1"/>
</dbReference>
<dbReference type="GO" id="GO:0004190">
    <property type="term" value="F:aspartic-type endopeptidase activity"/>
    <property type="evidence" value="ECO:0007669"/>
    <property type="project" value="InterPro"/>
</dbReference>
<dbReference type="SUPFAM" id="SSF50630">
    <property type="entry name" value="Acid proteases"/>
    <property type="match status" value="1"/>
</dbReference>
<dbReference type="AlphaFoldDB" id="A0A3P9L044"/>
<dbReference type="Ensembl" id="ENSORLT00020021743.1">
    <property type="protein sequence ID" value="ENSORLP00020014079.1"/>
    <property type="gene ID" value="ENSORLG00020015067.1"/>
</dbReference>
<feature type="region of interest" description="Disordered" evidence="3">
    <location>
        <begin position="646"/>
        <end position="710"/>
    </location>
</feature>
<dbReference type="PANTHER" id="PTHR15503">
    <property type="entry name" value="LDOC1 RELATED"/>
    <property type="match status" value="1"/>
</dbReference>
<keyword evidence="1" id="KW-0378">Hydrolase</keyword>
<dbReference type="PANTHER" id="PTHR15503:SF36">
    <property type="entry name" value="RETROTRANSPOSON GAG-LIKE PROTEIN 5"/>
    <property type="match status" value="1"/>
</dbReference>
<organism evidence="6 7">
    <name type="scientific">Oryzias latipes</name>
    <name type="common">Japanese rice fish</name>
    <name type="synonym">Japanese killifish</name>
    <dbReference type="NCBI Taxonomy" id="8090"/>
    <lineage>
        <taxon>Eukaryota</taxon>
        <taxon>Metazoa</taxon>
        <taxon>Chordata</taxon>
        <taxon>Craniata</taxon>
        <taxon>Vertebrata</taxon>
        <taxon>Euteleostomi</taxon>
        <taxon>Actinopterygii</taxon>
        <taxon>Neopterygii</taxon>
        <taxon>Teleostei</taxon>
        <taxon>Neoteleostei</taxon>
        <taxon>Acanthomorphata</taxon>
        <taxon>Ovalentaria</taxon>
        <taxon>Atherinomorphae</taxon>
        <taxon>Beloniformes</taxon>
        <taxon>Adrianichthyidae</taxon>
        <taxon>Oryziinae</taxon>
        <taxon>Oryzias</taxon>
    </lineage>
</organism>
<feature type="compositionally biased region" description="Basic and acidic residues" evidence="3">
    <location>
        <begin position="286"/>
        <end position="298"/>
    </location>
</feature>
<dbReference type="PROSITE" id="PS50175">
    <property type="entry name" value="ASP_PROT_RETROV"/>
    <property type="match status" value="1"/>
</dbReference>
<evidence type="ECO:0000259" key="5">
    <source>
        <dbReference type="PROSITE" id="PS50175"/>
    </source>
</evidence>
<reference evidence="6 7" key="2">
    <citation type="submission" date="2017-04" db="EMBL/GenBank/DDBJ databases">
        <title>CpG methylation of centromeres and impact of large insertions on vertebrate speciation.</title>
        <authorList>
            <person name="Ichikawa K."/>
            <person name="Yoshimura J."/>
            <person name="Morishita S."/>
        </authorList>
    </citation>
    <scope>NUCLEOTIDE SEQUENCE</scope>
    <source>
        <strain evidence="6 7">HNI</strain>
    </source>
</reference>
<evidence type="ECO:0000313" key="7">
    <source>
        <dbReference type="Proteomes" id="UP000265180"/>
    </source>
</evidence>
<proteinExistence type="predicted"/>
<feature type="domain" description="CCHC-type" evidence="4">
    <location>
        <begin position="335"/>
        <end position="349"/>
    </location>
</feature>
<dbReference type="SMART" id="SM00343">
    <property type="entry name" value="ZnF_C2HC"/>
    <property type="match status" value="1"/>
</dbReference>
<evidence type="ECO:0000259" key="4">
    <source>
        <dbReference type="PROSITE" id="PS50158"/>
    </source>
</evidence>
<reference evidence="6" key="4">
    <citation type="submission" date="2025-09" db="UniProtKB">
        <authorList>
            <consortium name="Ensembl"/>
        </authorList>
    </citation>
    <scope>IDENTIFICATION</scope>
    <source>
        <strain evidence="6">HNI</strain>
    </source>
</reference>
<feature type="region of interest" description="Disordered" evidence="3">
    <location>
        <begin position="533"/>
        <end position="568"/>
    </location>
</feature>
<keyword evidence="2" id="KW-0479">Metal-binding</keyword>
<reference evidence="6" key="3">
    <citation type="submission" date="2025-08" db="UniProtKB">
        <authorList>
            <consortium name="Ensembl"/>
        </authorList>
    </citation>
    <scope>IDENTIFICATION</scope>
    <source>
        <strain evidence="6">HNI</strain>
    </source>
</reference>
<accession>A0A3P9L044</accession>
<dbReference type="InterPro" id="IPR001995">
    <property type="entry name" value="Peptidase_A2_cat"/>
</dbReference>
<feature type="domain" description="Peptidase A2" evidence="5">
    <location>
        <begin position="380"/>
        <end position="419"/>
    </location>
</feature>
<reference key="1">
    <citation type="journal article" date="2007" name="Nature">
        <title>The medaka draft genome and insights into vertebrate genome evolution.</title>
        <authorList>
            <person name="Kasahara M."/>
            <person name="Naruse K."/>
            <person name="Sasaki S."/>
            <person name="Nakatani Y."/>
            <person name="Qu W."/>
            <person name="Ahsan B."/>
            <person name="Yamada T."/>
            <person name="Nagayasu Y."/>
            <person name="Doi K."/>
            <person name="Kasai Y."/>
            <person name="Jindo T."/>
            <person name="Kobayashi D."/>
            <person name="Shimada A."/>
            <person name="Toyoda A."/>
            <person name="Kuroki Y."/>
            <person name="Fujiyama A."/>
            <person name="Sasaki T."/>
            <person name="Shimizu A."/>
            <person name="Asakawa S."/>
            <person name="Shimizu N."/>
            <person name="Hashimoto S."/>
            <person name="Yang J."/>
            <person name="Lee Y."/>
            <person name="Matsushima K."/>
            <person name="Sugano S."/>
            <person name="Sakaizumi M."/>
            <person name="Narita T."/>
            <person name="Ohishi K."/>
            <person name="Haga S."/>
            <person name="Ohta F."/>
            <person name="Nomoto H."/>
            <person name="Nogata K."/>
            <person name="Morishita T."/>
            <person name="Endo T."/>
            <person name="Shin-I T."/>
            <person name="Takeda H."/>
            <person name="Morishita S."/>
            <person name="Kohara Y."/>
        </authorList>
    </citation>
    <scope>NUCLEOTIDE SEQUENCE [LARGE SCALE GENOMIC DNA]</scope>
    <source>
        <strain>Hd-rR</strain>
    </source>
</reference>
<dbReference type="InterPro" id="IPR045358">
    <property type="entry name" value="Ty3_capsid"/>
</dbReference>
<evidence type="ECO:0008006" key="8">
    <source>
        <dbReference type="Google" id="ProtNLM"/>
    </source>
</evidence>
<dbReference type="Pfam" id="PF19259">
    <property type="entry name" value="Ty3_capsid"/>
    <property type="match status" value="1"/>
</dbReference>
<protein>
    <recommendedName>
        <fullName evidence="8">CCHC-type domain-containing protein</fullName>
    </recommendedName>
</protein>
<evidence type="ECO:0000256" key="2">
    <source>
        <dbReference type="PROSITE-ProRule" id="PRU00047"/>
    </source>
</evidence>
<dbReference type="InterPro" id="IPR001878">
    <property type="entry name" value="Znf_CCHC"/>
</dbReference>
<feature type="region of interest" description="Disordered" evidence="3">
    <location>
        <begin position="590"/>
        <end position="624"/>
    </location>
</feature>
<dbReference type="GO" id="GO:0006508">
    <property type="term" value="P:proteolysis"/>
    <property type="evidence" value="ECO:0007669"/>
    <property type="project" value="InterPro"/>
</dbReference>
<evidence type="ECO:0000313" key="6">
    <source>
        <dbReference type="Ensembl" id="ENSORLP00020014079.1"/>
    </source>
</evidence>
<dbReference type="GO" id="GO:0003676">
    <property type="term" value="F:nucleic acid binding"/>
    <property type="evidence" value="ECO:0007669"/>
    <property type="project" value="InterPro"/>
</dbReference>
<keyword evidence="2" id="KW-0862">Zinc</keyword>
<dbReference type="Gene3D" id="2.40.70.10">
    <property type="entry name" value="Acid Proteases"/>
    <property type="match status" value="1"/>
</dbReference>